<dbReference type="InterPro" id="IPR001036">
    <property type="entry name" value="Acrflvin-R"/>
</dbReference>
<sequence>MHRAAGHREGASSETQNATGTGLFGGMISATLFAMLFVPVFYAIVIDDPKSKAKALKQSRASSQSIGTAPIDIKFLPPLRTKT</sequence>
<dbReference type="RefSeq" id="WP_128442114.1">
    <property type="nucleotide sequence ID" value="NZ_SBIP01000001.1"/>
</dbReference>
<organism evidence="2 3">
    <name type="scientific">Neorhizobium lilium</name>
    <dbReference type="NCBI Taxonomy" id="2503024"/>
    <lineage>
        <taxon>Bacteria</taxon>
        <taxon>Pseudomonadati</taxon>
        <taxon>Pseudomonadota</taxon>
        <taxon>Alphaproteobacteria</taxon>
        <taxon>Hyphomicrobiales</taxon>
        <taxon>Rhizobiaceae</taxon>
        <taxon>Rhizobium/Agrobacterium group</taxon>
        <taxon>Neorhizobium</taxon>
    </lineage>
</organism>
<dbReference type="Gene3D" id="1.20.1640.10">
    <property type="entry name" value="Multidrug efflux transporter AcrB transmembrane domain"/>
    <property type="match status" value="1"/>
</dbReference>
<feature type="transmembrane region" description="Helical" evidence="1">
    <location>
        <begin position="23"/>
        <end position="45"/>
    </location>
</feature>
<reference evidence="2 3" key="1">
    <citation type="submission" date="2019-01" db="EMBL/GenBank/DDBJ databases">
        <title>The draft genome of Rhizobium sp. 24NR.</title>
        <authorList>
            <person name="Liu L."/>
            <person name="Liang L."/>
            <person name="Shi S."/>
            <person name="Xu L."/>
            <person name="Wang X."/>
            <person name="Li L."/>
            <person name="Zhang X."/>
        </authorList>
    </citation>
    <scope>NUCLEOTIDE SEQUENCE [LARGE SCALE GENOMIC DNA]</scope>
    <source>
        <strain evidence="2 3">24NR</strain>
    </source>
</reference>
<dbReference type="Proteomes" id="UP000287687">
    <property type="component" value="Unassembled WGS sequence"/>
</dbReference>
<protein>
    <recommendedName>
        <fullName evidence="4">AcrB/AcrD/AcrF family protein</fullName>
    </recommendedName>
</protein>
<keyword evidence="1" id="KW-0472">Membrane</keyword>
<dbReference type="AlphaFoldDB" id="A0A444LND1"/>
<dbReference type="GO" id="GO:0022857">
    <property type="term" value="F:transmembrane transporter activity"/>
    <property type="evidence" value="ECO:0007669"/>
    <property type="project" value="InterPro"/>
</dbReference>
<evidence type="ECO:0000313" key="2">
    <source>
        <dbReference type="EMBL" id="RWX81846.1"/>
    </source>
</evidence>
<gene>
    <name evidence="2" type="ORF">EPK99_01430</name>
</gene>
<dbReference type="EMBL" id="SBIP01000001">
    <property type="protein sequence ID" value="RWX81846.1"/>
    <property type="molecule type" value="Genomic_DNA"/>
</dbReference>
<accession>A0A444LND1</accession>
<evidence type="ECO:0008006" key="4">
    <source>
        <dbReference type="Google" id="ProtNLM"/>
    </source>
</evidence>
<keyword evidence="1" id="KW-1133">Transmembrane helix</keyword>
<proteinExistence type="predicted"/>
<keyword evidence="3" id="KW-1185">Reference proteome</keyword>
<evidence type="ECO:0000256" key="1">
    <source>
        <dbReference type="SAM" id="Phobius"/>
    </source>
</evidence>
<evidence type="ECO:0000313" key="3">
    <source>
        <dbReference type="Proteomes" id="UP000287687"/>
    </source>
</evidence>
<dbReference type="Pfam" id="PF00873">
    <property type="entry name" value="ACR_tran"/>
    <property type="match status" value="1"/>
</dbReference>
<keyword evidence="1" id="KW-0812">Transmembrane</keyword>
<name>A0A444LND1_9HYPH</name>
<comment type="caution">
    <text evidence="2">The sequence shown here is derived from an EMBL/GenBank/DDBJ whole genome shotgun (WGS) entry which is preliminary data.</text>
</comment>
<dbReference type="GO" id="GO:0016020">
    <property type="term" value="C:membrane"/>
    <property type="evidence" value="ECO:0007669"/>
    <property type="project" value="InterPro"/>
</dbReference>